<dbReference type="Gene3D" id="2.40.30.10">
    <property type="entry name" value="Translation factors"/>
    <property type="match status" value="1"/>
</dbReference>
<dbReference type="InterPro" id="IPR004535">
    <property type="entry name" value="Transl_elong_SelB"/>
</dbReference>
<dbReference type="InterPro" id="IPR005225">
    <property type="entry name" value="Small_GTP-bd"/>
</dbReference>
<evidence type="ECO:0000256" key="1">
    <source>
        <dbReference type="ARBA" id="ARBA00004496"/>
    </source>
</evidence>
<feature type="domain" description="Tr-type G" evidence="9">
    <location>
        <begin position="6"/>
        <end position="175"/>
    </location>
</feature>
<dbReference type="GO" id="GO:0005737">
    <property type="term" value="C:cytoplasm"/>
    <property type="evidence" value="ECO:0007669"/>
    <property type="project" value="UniProtKB-SubCell"/>
</dbReference>
<dbReference type="Gene3D" id="1.10.10.2770">
    <property type="match status" value="1"/>
</dbReference>
<reference evidence="10 11" key="1">
    <citation type="journal article" date="2015" name="Microbiome">
        <title>Genomic resolution of linkages in carbon, nitrogen, and sulfur cycling among widespread estuary sediment bacteria.</title>
        <authorList>
            <person name="Baker B.J."/>
            <person name="Lazar C.S."/>
            <person name="Teske A.P."/>
            <person name="Dick G.J."/>
        </authorList>
    </citation>
    <scope>NUCLEOTIDE SEQUENCE [LARGE SCALE GENOMIC DNA]</scope>
    <source>
        <strain evidence="10">SM23_42</strain>
    </source>
</reference>
<evidence type="ECO:0000256" key="3">
    <source>
        <dbReference type="ARBA" id="ARBA00022490"/>
    </source>
</evidence>
<comment type="function">
    <text evidence="7">Translation factor necessary for the incorporation of selenocysteine into proteins. It probably replaces EF-Tu for the insertion of selenocysteine directed by the UGA codon. SelB binds GTP and GDP.</text>
</comment>
<evidence type="ECO:0000256" key="7">
    <source>
        <dbReference type="ARBA" id="ARBA00025526"/>
    </source>
</evidence>
<dbReference type="PANTHER" id="PTHR43721:SF22">
    <property type="entry name" value="ELONGATION FACTOR TU, MITOCHONDRIAL"/>
    <property type="match status" value="1"/>
</dbReference>
<dbReference type="InterPro" id="IPR036390">
    <property type="entry name" value="WH_DNA-bd_sf"/>
</dbReference>
<dbReference type="Pfam" id="PF25461">
    <property type="entry name" value="Beta-barrel_SelB"/>
    <property type="match status" value="1"/>
</dbReference>
<dbReference type="Proteomes" id="UP000051373">
    <property type="component" value="Unassembled WGS sequence"/>
</dbReference>
<sequence length="640" mass="71798">MTSVSKKHIVIGTAGHIDHGKSALIKALTDVDPDRLKEEKERGMTTDLGFVFYSEDVTIIDVPGHEKFVRHMVAGASTIDFVILVIAADDGVMPQTYEHLEILKLLGIKKGVITITKKDLVEPEMLDIVTEDVKNVLTGSFLQDAPIITVSNVTKDGIEELRKVLDELIAQTEAKIDRGIFRMPIDRRFVIKGFGTVVAGTVLSGRIKTGDTLELLPEKKSVKVRGIEVHNQKVDEVGTGFRAAINLVGAEKDDIDRGDVLAQQGYFEPSEYLNASLYLLKSVGKPLKNFARLRIHIGTNEIFGRVVLLDKKTLEPGQKAMVQFRLESPAVCDINDNYVIRTYSPQTTIGGGLIIEPKATKARGFDEKLISHLQRMEVGEPIVVVEEDLLSNFDLPRKLEEIAHDVNLPLNEVEALVQSLTQSGKITCLDDKRKLYYHKSNYRKLKDKIVENLKVYHISHPTGVGMLPLGLLKSISRGLDKILLDRTLTKMVQEKTVRLTTDGKVNLFEHRVVVDKDLDATIKKIEQIFLDAGYKPPAYTALMAKNLGPENIVKKAHRYMLDTGLLVNAGEGVVLHQKYVKEAEQKLVEYLRKNKEIRVSQFRDLLNASRKFVLPLLIYFDTRGVTIKRGDVRLLGQKYR</sequence>
<dbReference type="InterPro" id="IPR050055">
    <property type="entry name" value="EF-Tu_GTPase"/>
</dbReference>
<dbReference type="EMBL" id="LJUJ01000001">
    <property type="protein sequence ID" value="KPK64712.1"/>
    <property type="molecule type" value="Genomic_DNA"/>
</dbReference>
<evidence type="ECO:0000256" key="6">
    <source>
        <dbReference type="ARBA" id="ARBA00023134"/>
    </source>
</evidence>
<dbReference type="SUPFAM" id="SSF50447">
    <property type="entry name" value="Translation proteins"/>
    <property type="match status" value="1"/>
</dbReference>
<dbReference type="InterPro" id="IPR004161">
    <property type="entry name" value="EFTu-like_2"/>
</dbReference>
<gene>
    <name evidence="10" type="ORF">AMJ83_00520</name>
</gene>
<protein>
    <recommendedName>
        <fullName evidence="2">Selenocysteine-specific elongation factor</fullName>
    </recommendedName>
    <alternativeName>
        <fullName evidence="8">SelB translation factor</fullName>
    </alternativeName>
</protein>
<dbReference type="PANTHER" id="PTHR43721">
    <property type="entry name" value="ELONGATION FACTOR TU-RELATED"/>
    <property type="match status" value="1"/>
</dbReference>
<dbReference type="NCBIfam" id="TIGR00475">
    <property type="entry name" value="selB"/>
    <property type="match status" value="1"/>
</dbReference>
<dbReference type="InterPro" id="IPR027417">
    <property type="entry name" value="P-loop_NTPase"/>
</dbReference>
<dbReference type="InterPro" id="IPR009001">
    <property type="entry name" value="Transl_elong_EF1A/Init_IF2_C"/>
</dbReference>
<dbReference type="Pfam" id="PF03144">
    <property type="entry name" value="GTP_EFTU_D2"/>
    <property type="match status" value="1"/>
</dbReference>
<dbReference type="SUPFAM" id="SSF46785">
    <property type="entry name" value="Winged helix' DNA-binding domain"/>
    <property type="match status" value="1"/>
</dbReference>
<dbReference type="SUPFAM" id="SSF52540">
    <property type="entry name" value="P-loop containing nucleoside triphosphate hydrolases"/>
    <property type="match status" value="1"/>
</dbReference>
<dbReference type="PROSITE" id="PS51722">
    <property type="entry name" value="G_TR_2"/>
    <property type="match status" value="1"/>
</dbReference>
<evidence type="ECO:0000259" key="9">
    <source>
        <dbReference type="PROSITE" id="PS51722"/>
    </source>
</evidence>
<evidence type="ECO:0000256" key="2">
    <source>
        <dbReference type="ARBA" id="ARBA00015953"/>
    </source>
</evidence>
<dbReference type="AlphaFoldDB" id="A0A0S8FVK7"/>
<dbReference type="Pfam" id="PF00009">
    <property type="entry name" value="GTP_EFTU"/>
    <property type="match status" value="1"/>
</dbReference>
<dbReference type="GO" id="GO:0001514">
    <property type="term" value="P:selenocysteine incorporation"/>
    <property type="evidence" value="ECO:0007669"/>
    <property type="project" value="InterPro"/>
</dbReference>
<evidence type="ECO:0000256" key="5">
    <source>
        <dbReference type="ARBA" id="ARBA00022917"/>
    </source>
</evidence>
<keyword evidence="5" id="KW-0648">Protein biosynthesis</keyword>
<evidence type="ECO:0000256" key="8">
    <source>
        <dbReference type="ARBA" id="ARBA00031615"/>
    </source>
</evidence>
<dbReference type="CDD" id="cd03696">
    <property type="entry name" value="SelB_II"/>
    <property type="match status" value="1"/>
</dbReference>
<comment type="subcellular location">
    <subcellularLocation>
        <location evidence="1">Cytoplasm</location>
    </subcellularLocation>
</comment>
<dbReference type="InterPro" id="IPR000795">
    <property type="entry name" value="T_Tr_GTP-bd_dom"/>
</dbReference>
<dbReference type="SUPFAM" id="SSF50465">
    <property type="entry name" value="EF-Tu/eEF-1alpha/eIF2-gamma C-terminal domain"/>
    <property type="match status" value="1"/>
</dbReference>
<keyword evidence="3" id="KW-0963">Cytoplasm</keyword>
<dbReference type="GO" id="GO:0005525">
    <property type="term" value="F:GTP binding"/>
    <property type="evidence" value="ECO:0007669"/>
    <property type="project" value="UniProtKB-KW"/>
</dbReference>
<comment type="caution">
    <text evidence="10">The sequence shown here is derived from an EMBL/GenBank/DDBJ whole genome shotgun (WGS) entry which is preliminary data.</text>
</comment>
<name>A0A0S8FVK7_UNCW3</name>
<evidence type="ECO:0000256" key="4">
    <source>
        <dbReference type="ARBA" id="ARBA00022741"/>
    </source>
</evidence>
<dbReference type="CDD" id="cd04171">
    <property type="entry name" value="SelB"/>
    <property type="match status" value="1"/>
</dbReference>
<dbReference type="GO" id="GO:0003924">
    <property type="term" value="F:GTPase activity"/>
    <property type="evidence" value="ECO:0007669"/>
    <property type="project" value="InterPro"/>
</dbReference>
<dbReference type="STRING" id="1703779.AMJ83_00520"/>
<dbReference type="Gene3D" id="1.10.10.10">
    <property type="entry name" value="Winged helix-like DNA-binding domain superfamily/Winged helix DNA-binding domain"/>
    <property type="match status" value="1"/>
</dbReference>
<dbReference type="CDD" id="cd15491">
    <property type="entry name" value="selB_III"/>
    <property type="match status" value="1"/>
</dbReference>
<proteinExistence type="predicted"/>
<keyword evidence="6" id="KW-0342">GTP-binding</keyword>
<dbReference type="InterPro" id="IPR015191">
    <property type="entry name" value="SelB_WHD4"/>
</dbReference>
<organism evidence="10 11">
    <name type="scientific">candidate division WOR_3 bacterium SM23_42</name>
    <dbReference type="NCBI Taxonomy" id="1703779"/>
    <lineage>
        <taxon>Bacteria</taxon>
        <taxon>Bacteria division WOR-3</taxon>
    </lineage>
</organism>
<keyword evidence="4" id="KW-0547">Nucleotide-binding</keyword>
<dbReference type="GO" id="GO:0003746">
    <property type="term" value="F:translation elongation factor activity"/>
    <property type="evidence" value="ECO:0007669"/>
    <property type="project" value="InterPro"/>
</dbReference>
<evidence type="ECO:0000313" key="10">
    <source>
        <dbReference type="EMBL" id="KPK64712.1"/>
    </source>
</evidence>
<accession>A0A0S8FVK7</accession>
<dbReference type="GO" id="GO:0003723">
    <property type="term" value="F:RNA binding"/>
    <property type="evidence" value="ECO:0007669"/>
    <property type="project" value="InterPro"/>
</dbReference>
<dbReference type="InterPro" id="IPR009000">
    <property type="entry name" value="Transl_B-barrel_sf"/>
</dbReference>
<dbReference type="Pfam" id="PF09107">
    <property type="entry name" value="WHD_3rd_SelB"/>
    <property type="match status" value="1"/>
</dbReference>
<dbReference type="PATRIC" id="fig|1703779.3.peg.181"/>
<dbReference type="InterPro" id="IPR036388">
    <property type="entry name" value="WH-like_DNA-bd_sf"/>
</dbReference>
<dbReference type="Gene3D" id="3.40.50.300">
    <property type="entry name" value="P-loop containing nucleotide triphosphate hydrolases"/>
    <property type="match status" value="1"/>
</dbReference>
<dbReference type="InterPro" id="IPR057335">
    <property type="entry name" value="Beta-barrel_SelB"/>
</dbReference>
<evidence type="ECO:0000313" key="11">
    <source>
        <dbReference type="Proteomes" id="UP000051373"/>
    </source>
</evidence>
<dbReference type="NCBIfam" id="TIGR00231">
    <property type="entry name" value="small_GTP"/>
    <property type="match status" value="1"/>
</dbReference>